<feature type="non-terminal residue" evidence="7">
    <location>
        <position position="1"/>
    </location>
</feature>
<evidence type="ECO:0000256" key="3">
    <source>
        <dbReference type="ARBA" id="ARBA00022554"/>
    </source>
</evidence>
<evidence type="ECO:0000256" key="2">
    <source>
        <dbReference type="ARBA" id="ARBA00009191"/>
    </source>
</evidence>
<evidence type="ECO:0000256" key="4">
    <source>
        <dbReference type="ARBA" id="ARBA00023180"/>
    </source>
</evidence>
<keyword evidence="5" id="KW-0472">Membrane</keyword>
<comment type="subcellular location">
    <subcellularLocation>
        <location evidence="1">Vacuole</location>
    </subcellularLocation>
</comment>
<dbReference type="Gene3D" id="2.120.10.30">
    <property type="entry name" value="TolB, C-terminal domain"/>
    <property type="match status" value="2"/>
</dbReference>
<feature type="transmembrane region" description="Helical" evidence="5">
    <location>
        <begin position="473"/>
        <end position="492"/>
    </location>
</feature>
<dbReference type="Proteomes" id="UP000824890">
    <property type="component" value="Unassembled WGS sequence"/>
</dbReference>
<gene>
    <name evidence="7" type="ORF">HID58_035590</name>
</gene>
<dbReference type="Pfam" id="PF03088">
    <property type="entry name" value="Str_synth"/>
    <property type="match status" value="2"/>
</dbReference>
<dbReference type="SUPFAM" id="SSF63829">
    <property type="entry name" value="Calcium-dependent phosphotriesterase"/>
    <property type="match status" value="2"/>
</dbReference>
<dbReference type="PANTHER" id="PTHR10426:SF69">
    <property type="entry name" value="PROTEIN STRICTOSIDINE SYNTHASE-LIKE 10"/>
    <property type="match status" value="1"/>
</dbReference>
<dbReference type="EMBL" id="JAGKQM010000009">
    <property type="protein sequence ID" value="KAH0912269.1"/>
    <property type="molecule type" value="Genomic_DNA"/>
</dbReference>
<feature type="domain" description="Strictosidine synthase conserved region" evidence="6">
    <location>
        <begin position="204"/>
        <end position="291"/>
    </location>
</feature>
<evidence type="ECO:0000313" key="8">
    <source>
        <dbReference type="Proteomes" id="UP000824890"/>
    </source>
</evidence>
<dbReference type="InterPro" id="IPR011042">
    <property type="entry name" value="6-blade_b-propeller_TolB-like"/>
</dbReference>
<evidence type="ECO:0000259" key="6">
    <source>
        <dbReference type="Pfam" id="PF03088"/>
    </source>
</evidence>
<dbReference type="PANTHER" id="PTHR10426">
    <property type="entry name" value="STRICTOSIDINE SYNTHASE-RELATED"/>
    <property type="match status" value="1"/>
</dbReference>
<keyword evidence="5" id="KW-0812">Transmembrane</keyword>
<keyword evidence="3" id="KW-0926">Vacuole</keyword>
<feature type="domain" description="Strictosidine synthase conserved region" evidence="6">
    <location>
        <begin position="619"/>
        <end position="707"/>
    </location>
</feature>
<comment type="caution">
    <text evidence="7">The sequence shown here is derived from an EMBL/GenBank/DDBJ whole genome shotgun (WGS) entry which is preliminary data.</text>
</comment>
<evidence type="ECO:0000256" key="1">
    <source>
        <dbReference type="ARBA" id="ARBA00004116"/>
    </source>
</evidence>
<reference evidence="7 8" key="1">
    <citation type="submission" date="2021-05" db="EMBL/GenBank/DDBJ databases">
        <title>Genome Assembly of Synthetic Allotetraploid Brassica napus Reveals Homoeologous Exchanges between Subgenomes.</title>
        <authorList>
            <person name="Davis J.T."/>
        </authorList>
    </citation>
    <scope>NUCLEOTIDE SEQUENCE [LARGE SCALE GENOMIC DNA]</scope>
    <source>
        <strain evidence="8">cv. Da-Ae</strain>
        <tissue evidence="7">Seedling</tissue>
    </source>
</reference>
<evidence type="ECO:0000256" key="5">
    <source>
        <dbReference type="SAM" id="Phobius"/>
    </source>
</evidence>
<name>A0ABQ8C5C4_BRANA</name>
<feature type="transmembrane region" description="Helical" evidence="5">
    <location>
        <begin position="41"/>
        <end position="63"/>
    </location>
</feature>
<protein>
    <recommendedName>
        <fullName evidence="6">Strictosidine synthase conserved region domain-containing protein</fullName>
    </recommendedName>
</protein>
<feature type="transmembrane region" description="Helical" evidence="5">
    <location>
        <begin position="400"/>
        <end position="421"/>
    </location>
</feature>
<keyword evidence="5" id="KW-1133">Transmembrane helix</keyword>
<dbReference type="Pfam" id="PF20067">
    <property type="entry name" value="SSL_N"/>
    <property type="match status" value="2"/>
</dbReference>
<proteinExistence type="inferred from homology"/>
<sequence length="832" mass="92869">AKSELNQNYNYEIPVLELPLTVPTKKRKLHYSRRQLSLTTIMTMLTVFFSTAIVTIIAVLASLSSQKGSGVFAPPKISGSRDVFPSAKVLNLTGASGPESVAFDPSGEGPYVGVSDGRVLKWRGESLGWSDFAYTSANREKCVRPFAPELEHVCGRPLGLRFDEKTGDLYIADAYFGLMIVGPAGGLAKPLVTEAEGQPFRFTNDLDIDEHQDVIYFTDTSTRFQRRQFLAAVLNVDKTGRLIKYDRTSKKVTVLVQGIAFANGVALSKDRSFVLVAETTTCKILRLWLSGPNAGAQDVFAELPGFPDNIRRNSNGEFWVALHSKKGLFAKLSLSQAWFRDLLLRFPISGPRLHSLFTGGRPHATAMKLSESGEVLEVLEDREGKRLRFISEVEEKDGKLWIGSVLMPFLAHFTFIVFAFYSRFLGSDGFVGAAAAAELREKLGEIDRVKERGHECGSWEDEWLGNRYGAPTWAIAVVLAVFAVISYQILFAPDDLKGTKNILPMAKTIPLPVDGPESIEWDPQGEGPYAAVVDGRILKWRGHDLGWVEFAHTSPYRGNCSRHEVVPTCGRPLGLSFEKKTGDLYICDGYLGVMKVGPEGGLAELVVDQAEGRKVMFANQMDIDEEEDVLYFNDSSDKYHFREVFYVLFNGERSGRVIRFNKKTKEAKVVMDNLRCNNGLALNKDRSFLITCESATGLVHRYWIKGPKAGTRDIFSKVPGYPDNIRLTPTGDFWLGIHCKKNLIGRLIVNNKWLGKLVEKTVPLNFLIQEMNGFRQQGIAVKISGETGEVLEILEDKEGKRMQYVSEAYERDDGKLWFGSVFSPAVWVLDRK</sequence>
<keyword evidence="8" id="KW-1185">Reference proteome</keyword>
<organism evidence="7 8">
    <name type="scientific">Brassica napus</name>
    <name type="common">Rape</name>
    <dbReference type="NCBI Taxonomy" id="3708"/>
    <lineage>
        <taxon>Eukaryota</taxon>
        <taxon>Viridiplantae</taxon>
        <taxon>Streptophyta</taxon>
        <taxon>Embryophyta</taxon>
        <taxon>Tracheophyta</taxon>
        <taxon>Spermatophyta</taxon>
        <taxon>Magnoliopsida</taxon>
        <taxon>eudicotyledons</taxon>
        <taxon>Gunneridae</taxon>
        <taxon>Pentapetalae</taxon>
        <taxon>rosids</taxon>
        <taxon>malvids</taxon>
        <taxon>Brassicales</taxon>
        <taxon>Brassicaceae</taxon>
        <taxon>Brassiceae</taxon>
        <taxon>Brassica</taxon>
    </lineage>
</organism>
<keyword evidence="4" id="KW-0325">Glycoprotein</keyword>
<evidence type="ECO:0000313" key="7">
    <source>
        <dbReference type="EMBL" id="KAH0912269.1"/>
    </source>
</evidence>
<accession>A0ABQ8C5C4</accession>
<comment type="similarity">
    <text evidence="2">Belongs to the strictosidine synthase family.</text>
</comment>
<dbReference type="InterPro" id="IPR018119">
    <property type="entry name" value="Strictosidine_synth_cons-reg"/>
</dbReference>